<dbReference type="GO" id="GO:0000976">
    <property type="term" value="F:transcription cis-regulatory region binding"/>
    <property type="evidence" value="ECO:0007669"/>
    <property type="project" value="TreeGrafter"/>
</dbReference>
<dbReference type="SMART" id="SM00066">
    <property type="entry name" value="GAL4"/>
    <property type="match status" value="1"/>
</dbReference>
<evidence type="ECO:0000313" key="5">
    <source>
        <dbReference type="EMBL" id="PTB45430.1"/>
    </source>
</evidence>
<dbReference type="Pfam" id="PF11951">
    <property type="entry name" value="Fungal_trans_2"/>
    <property type="match status" value="1"/>
</dbReference>
<comment type="subcellular location">
    <subcellularLocation>
        <location evidence="1">Nucleus</location>
    </subcellularLocation>
</comment>
<dbReference type="PROSITE" id="PS50048">
    <property type="entry name" value="ZN2_CY6_FUNGAL_2"/>
    <property type="match status" value="1"/>
</dbReference>
<feature type="region of interest" description="Disordered" evidence="3">
    <location>
        <begin position="65"/>
        <end position="93"/>
    </location>
</feature>
<dbReference type="PANTHER" id="PTHR37534:SF10">
    <property type="entry name" value="ZN(II)2CYS6 TRANSCRIPTION FACTOR (EUROFUNG)"/>
    <property type="match status" value="1"/>
</dbReference>
<proteinExistence type="predicted"/>
<evidence type="ECO:0000256" key="1">
    <source>
        <dbReference type="ARBA" id="ARBA00004123"/>
    </source>
</evidence>
<accession>A0A2T3ZKU8</accession>
<dbReference type="GO" id="GO:0008270">
    <property type="term" value="F:zinc ion binding"/>
    <property type="evidence" value="ECO:0007669"/>
    <property type="project" value="InterPro"/>
</dbReference>
<dbReference type="Proteomes" id="UP000240493">
    <property type="component" value="Unassembled WGS sequence"/>
</dbReference>
<dbReference type="InterPro" id="IPR021858">
    <property type="entry name" value="Fun_TF"/>
</dbReference>
<feature type="compositionally biased region" description="Polar residues" evidence="3">
    <location>
        <begin position="145"/>
        <end position="157"/>
    </location>
</feature>
<name>A0A2T3ZKU8_TRIA4</name>
<dbReference type="EMBL" id="KZ679257">
    <property type="protein sequence ID" value="PTB45430.1"/>
    <property type="molecule type" value="Genomic_DNA"/>
</dbReference>
<keyword evidence="6" id="KW-1185">Reference proteome</keyword>
<dbReference type="AlphaFoldDB" id="A0A2T3ZKU8"/>
<feature type="compositionally biased region" description="Low complexity" evidence="3">
    <location>
        <begin position="220"/>
        <end position="238"/>
    </location>
</feature>
<dbReference type="Gene3D" id="4.10.240.10">
    <property type="entry name" value="Zn(2)-C6 fungal-type DNA-binding domain"/>
    <property type="match status" value="1"/>
</dbReference>
<feature type="region of interest" description="Disordered" evidence="3">
    <location>
        <begin position="120"/>
        <end position="238"/>
    </location>
</feature>
<feature type="compositionally biased region" description="Polar residues" evidence="3">
    <location>
        <begin position="200"/>
        <end position="219"/>
    </location>
</feature>
<dbReference type="PROSITE" id="PS00463">
    <property type="entry name" value="ZN2_CY6_FUNGAL_1"/>
    <property type="match status" value="1"/>
</dbReference>
<reference evidence="5 6" key="1">
    <citation type="submission" date="2016-07" db="EMBL/GenBank/DDBJ databases">
        <title>Multiple horizontal gene transfer events from other fungi enriched the ability of initially mycotrophic Trichoderma (Ascomycota) to feed on dead plant biomass.</title>
        <authorList>
            <consortium name="DOE Joint Genome Institute"/>
            <person name="Aerts A."/>
            <person name="Atanasova L."/>
            <person name="Chenthamara K."/>
            <person name="Zhang J."/>
            <person name="Grujic M."/>
            <person name="Henrissat B."/>
            <person name="Kuo A."/>
            <person name="Salamov A."/>
            <person name="Lipzen A."/>
            <person name="Labutti K."/>
            <person name="Barry K."/>
            <person name="Miao Y."/>
            <person name="Rahimi M.J."/>
            <person name="Shen Q."/>
            <person name="Grigoriev I.V."/>
            <person name="Kubicek C.P."/>
            <person name="Druzhinina I.S."/>
        </authorList>
    </citation>
    <scope>NUCLEOTIDE SEQUENCE [LARGE SCALE GENOMIC DNA]</scope>
    <source>
        <strain evidence="5 6">CBS 433.97</strain>
    </source>
</reference>
<dbReference type="InterPro" id="IPR001138">
    <property type="entry name" value="Zn2Cys6_DnaBD"/>
</dbReference>
<sequence>MGDYYRQFLSTMTGGEGYLPTSPDELNPGLMPGAVLPMSTPPIPSPYPSTIEYFAAYAEPAVVNAPKAGKSRRRSTANQGGGNPDQVKHRRTRSGCYTCRSRRVKCDETRPICDRCRKGNRECAYPEPPGSKGNFGRSAIKSKDGSSIQCISPTSSNEGEEDDTEQDARLETIPDDDEPDGLLRRESMSVLPQVRRASAVSLNTTPGGGRQNSETPSQDGTKSVSPSNSNSTVTTGSLTLAGHTGQEATLPPSGTADQTHLPPDFQNYLQFFKKNMTNYHYGLAVDEDDFFNSELPNVAIQFEPLLNALVGFAAYHVTLRNPNGKLQDFLQYYNRSVTQLLRLLKRKETHNVHVLLTILQLATIEEYLGDWVNLMGHQKAAFEILTRIYTPQTAMQSSIGRMCLSWYARFDNIIALMGRFPTEISREWFTTMVAFYQSQMTSNPTELRWKIEDRSARLRLISYDMSTLYARGSRQQIEPTDYAYEHNYLTAQLEEWKGSWDPVLCDPKHLVTDFPWRRLLDPNDIVDPYRPGLLYDHPLFNSTIITMEWHSIVIMHKSQSPDLSPEQLFAELGGHAFTVCELFECMEHWPELPAGTLIAMQPCLAIAGLFLPHQPNHNMWLRQKFAILEAQGHINPVTRRTKMAEIFGDPSCVHWWLPNDQGFTPILQSIRSFADERNARAVNSQQVNLREVKHLFDKLILG</sequence>
<evidence type="ECO:0000313" key="6">
    <source>
        <dbReference type="Proteomes" id="UP000240493"/>
    </source>
</evidence>
<dbReference type="SUPFAM" id="SSF57701">
    <property type="entry name" value="Zn2/Cys6 DNA-binding domain"/>
    <property type="match status" value="1"/>
</dbReference>
<dbReference type="GO" id="GO:0045944">
    <property type="term" value="P:positive regulation of transcription by RNA polymerase II"/>
    <property type="evidence" value="ECO:0007669"/>
    <property type="project" value="TreeGrafter"/>
</dbReference>
<evidence type="ECO:0000256" key="2">
    <source>
        <dbReference type="ARBA" id="ARBA00023242"/>
    </source>
</evidence>
<dbReference type="GO" id="GO:0000981">
    <property type="term" value="F:DNA-binding transcription factor activity, RNA polymerase II-specific"/>
    <property type="evidence" value="ECO:0007669"/>
    <property type="project" value="InterPro"/>
</dbReference>
<dbReference type="GO" id="GO:0005634">
    <property type="term" value="C:nucleus"/>
    <property type="evidence" value="ECO:0007669"/>
    <property type="project" value="UniProtKB-SubCell"/>
</dbReference>
<dbReference type="STRING" id="1042311.A0A2T3ZKU8"/>
<dbReference type="OrthoDB" id="5278208at2759"/>
<protein>
    <recommendedName>
        <fullName evidence="4">Zn(2)-C6 fungal-type domain-containing protein</fullName>
    </recommendedName>
</protein>
<feature type="domain" description="Zn(2)-C6 fungal-type" evidence="4">
    <location>
        <begin position="95"/>
        <end position="125"/>
    </location>
</feature>
<organism evidence="5 6">
    <name type="scientific">Trichoderma asperellum (strain ATCC 204424 / CBS 433.97 / NBRC 101777)</name>
    <dbReference type="NCBI Taxonomy" id="1042311"/>
    <lineage>
        <taxon>Eukaryota</taxon>
        <taxon>Fungi</taxon>
        <taxon>Dikarya</taxon>
        <taxon>Ascomycota</taxon>
        <taxon>Pezizomycotina</taxon>
        <taxon>Sordariomycetes</taxon>
        <taxon>Hypocreomycetidae</taxon>
        <taxon>Hypocreales</taxon>
        <taxon>Hypocreaceae</taxon>
        <taxon>Trichoderma</taxon>
    </lineage>
</organism>
<dbReference type="InterPro" id="IPR036864">
    <property type="entry name" value="Zn2-C6_fun-type_DNA-bd_sf"/>
</dbReference>
<evidence type="ECO:0000256" key="3">
    <source>
        <dbReference type="SAM" id="MobiDB-lite"/>
    </source>
</evidence>
<dbReference type="PANTHER" id="PTHR37534">
    <property type="entry name" value="TRANSCRIPTIONAL ACTIVATOR PROTEIN UGA3"/>
    <property type="match status" value="1"/>
</dbReference>
<dbReference type="CDD" id="cd00067">
    <property type="entry name" value="GAL4"/>
    <property type="match status" value="1"/>
</dbReference>
<keyword evidence="2" id="KW-0539">Nucleus</keyword>
<gene>
    <name evidence="5" type="ORF">M441DRAFT_317118</name>
</gene>
<dbReference type="Pfam" id="PF00172">
    <property type="entry name" value="Zn_clus"/>
    <property type="match status" value="1"/>
</dbReference>
<evidence type="ECO:0000259" key="4">
    <source>
        <dbReference type="PROSITE" id="PS50048"/>
    </source>
</evidence>